<name>A0A3P7PPR1_CYLGO</name>
<reference evidence="1 2" key="1">
    <citation type="submission" date="2018-11" db="EMBL/GenBank/DDBJ databases">
        <authorList>
            <consortium name="Pathogen Informatics"/>
        </authorList>
    </citation>
    <scope>NUCLEOTIDE SEQUENCE [LARGE SCALE GENOMIC DNA]</scope>
</reference>
<organism evidence="1 2">
    <name type="scientific">Cylicostephanus goldi</name>
    <name type="common">Nematode worm</name>
    <dbReference type="NCBI Taxonomy" id="71465"/>
    <lineage>
        <taxon>Eukaryota</taxon>
        <taxon>Metazoa</taxon>
        <taxon>Ecdysozoa</taxon>
        <taxon>Nematoda</taxon>
        <taxon>Chromadorea</taxon>
        <taxon>Rhabditida</taxon>
        <taxon>Rhabditina</taxon>
        <taxon>Rhabditomorpha</taxon>
        <taxon>Strongyloidea</taxon>
        <taxon>Strongylidae</taxon>
        <taxon>Cylicostephanus</taxon>
    </lineage>
</organism>
<sequence>MSYGNLLVLDYANGKLWILLSGVKGIRRLKEIHFDEPLRAQEALGISASVSPFTRKFNFQGDDVYVACFNRCEVRILSYLEGGVFTALNAAAVRSPSHAQRSASLPRPPESQV</sequence>
<protein>
    <submittedName>
        <fullName evidence="1">Uncharacterized protein</fullName>
    </submittedName>
</protein>
<keyword evidence="2" id="KW-1185">Reference proteome</keyword>
<proteinExistence type="predicted"/>
<dbReference type="Proteomes" id="UP000271889">
    <property type="component" value="Unassembled WGS sequence"/>
</dbReference>
<gene>
    <name evidence="1" type="ORF">CGOC_LOCUS9144</name>
</gene>
<accession>A0A3P7PPR1</accession>
<dbReference type="AlphaFoldDB" id="A0A3P7PPR1"/>
<evidence type="ECO:0000313" key="1">
    <source>
        <dbReference type="EMBL" id="VDN21842.1"/>
    </source>
</evidence>
<dbReference type="OrthoDB" id="5858732at2759"/>
<evidence type="ECO:0000313" key="2">
    <source>
        <dbReference type="Proteomes" id="UP000271889"/>
    </source>
</evidence>
<dbReference type="EMBL" id="UYRV01105990">
    <property type="protein sequence ID" value="VDN21842.1"/>
    <property type="molecule type" value="Genomic_DNA"/>
</dbReference>